<evidence type="ECO:0000256" key="1">
    <source>
        <dbReference type="SAM" id="MobiDB-lite"/>
    </source>
</evidence>
<proteinExistence type="predicted"/>
<name>A0A2K3LGC6_TRIPR</name>
<organism evidence="2 3">
    <name type="scientific">Trifolium pratense</name>
    <name type="common">Red clover</name>
    <dbReference type="NCBI Taxonomy" id="57577"/>
    <lineage>
        <taxon>Eukaryota</taxon>
        <taxon>Viridiplantae</taxon>
        <taxon>Streptophyta</taxon>
        <taxon>Embryophyta</taxon>
        <taxon>Tracheophyta</taxon>
        <taxon>Spermatophyta</taxon>
        <taxon>Magnoliopsida</taxon>
        <taxon>eudicotyledons</taxon>
        <taxon>Gunneridae</taxon>
        <taxon>Pentapetalae</taxon>
        <taxon>rosids</taxon>
        <taxon>fabids</taxon>
        <taxon>Fabales</taxon>
        <taxon>Fabaceae</taxon>
        <taxon>Papilionoideae</taxon>
        <taxon>50 kb inversion clade</taxon>
        <taxon>NPAAA clade</taxon>
        <taxon>Hologalegina</taxon>
        <taxon>IRL clade</taxon>
        <taxon>Trifolieae</taxon>
        <taxon>Trifolium</taxon>
    </lineage>
</organism>
<gene>
    <name evidence="2" type="ORF">L195_g033557</name>
</gene>
<evidence type="ECO:0000313" key="2">
    <source>
        <dbReference type="EMBL" id="PNX77589.1"/>
    </source>
</evidence>
<reference evidence="2 3" key="1">
    <citation type="journal article" date="2014" name="Am. J. Bot.">
        <title>Genome assembly and annotation for red clover (Trifolium pratense; Fabaceae).</title>
        <authorList>
            <person name="Istvanek J."/>
            <person name="Jaros M."/>
            <person name="Krenek A."/>
            <person name="Repkova J."/>
        </authorList>
    </citation>
    <scope>NUCLEOTIDE SEQUENCE [LARGE SCALE GENOMIC DNA]</scope>
    <source>
        <strain evidence="3">cv. Tatra</strain>
        <tissue evidence="2">Young leaves</tissue>
    </source>
</reference>
<feature type="compositionally biased region" description="Polar residues" evidence="1">
    <location>
        <begin position="1"/>
        <end position="15"/>
    </location>
</feature>
<accession>A0A2K3LGC6</accession>
<reference evidence="2 3" key="2">
    <citation type="journal article" date="2017" name="Front. Plant Sci.">
        <title>Gene Classification and Mining of Molecular Markers Useful in Red Clover (Trifolium pratense) Breeding.</title>
        <authorList>
            <person name="Istvanek J."/>
            <person name="Dluhosova J."/>
            <person name="Dluhos P."/>
            <person name="Patkova L."/>
            <person name="Nedelnik J."/>
            <person name="Repkova J."/>
        </authorList>
    </citation>
    <scope>NUCLEOTIDE SEQUENCE [LARGE SCALE GENOMIC DNA]</scope>
    <source>
        <strain evidence="3">cv. Tatra</strain>
        <tissue evidence="2">Young leaves</tissue>
    </source>
</reference>
<feature type="region of interest" description="Disordered" evidence="1">
    <location>
        <begin position="1"/>
        <end position="27"/>
    </location>
</feature>
<comment type="caution">
    <text evidence="2">The sequence shown here is derived from an EMBL/GenBank/DDBJ whole genome shotgun (WGS) entry which is preliminary data.</text>
</comment>
<dbReference type="EMBL" id="ASHM01032621">
    <property type="protein sequence ID" value="PNX77589.1"/>
    <property type="molecule type" value="Genomic_DNA"/>
</dbReference>
<dbReference type="AlphaFoldDB" id="A0A2K3LGC6"/>
<protein>
    <submittedName>
        <fullName evidence="2">Uncharacterized protein</fullName>
    </submittedName>
</protein>
<sequence length="104" mass="11248">MNPSPVSQSEQSFTQELEHDTQQPGNQTIFEEGFEGRLIAMTKHMKLGGIINKGILYSSDGTSLEMDGSGSCLVTYARQIGDSDALYADYGLGSETRDYLSSSG</sequence>
<evidence type="ECO:0000313" key="3">
    <source>
        <dbReference type="Proteomes" id="UP000236291"/>
    </source>
</evidence>
<dbReference type="Proteomes" id="UP000236291">
    <property type="component" value="Unassembled WGS sequence"/>
</dbReference>